<protein>
    <submittedName>
        <fullName evidence="1">Uncharacterized protein</fullName>
    </submittedName>
</protein>
<organism evidence="1 2">
    <name type="scientific">Octopus vulgaris</name>
    <name type="common">Common octopus</name>
    <dbReference type="NCBI Taxonomy" id="6645"/>
    <lineage>
        <taxon>Eukaryota</taxon>
        <taxon>Metazoa</taxon>
        <taxon>Spiralia</taxon>
        <taxon>Lophotrochozoa</taxon>
        <taxon>Mollusca</taxon>
        <taxon>Cephalopoda</taxon>
        <taxon>Coleoidea</taxon>
        <taxon>Octopodiformes</taxon>
        <taxon>Octopoda</taxon>
        <taxon>Incirrata</taxon>
        <taxon>Octopodidae</taxon>
        <taxon>Octopus</taxon>
    </lineage>
</organism>
<accession>A0AA36AL05</accession>
<gene>
    <name evidence="1" type="ORF">OCTVUL_1B010179</name>
</gene>
<keyword evidence="2" id="KW-1185">Reference proteome</keyword>
<evidence type="ECO:0000313" key="1">
    <source>
        <dbReference type="EMBL" id="CAI9717969.1"/>
    </source>
</evidence>
<dbReference type="AlphaFoldDB" id="A0AA36AL05"/>
<dbReference type="EMBL" id="OX597815">
    <property type="protein sequence ID" value="CAI9717969.1"/>
    <property type="molecule type" value="Genomic_DNA"/>
</dbReference>
<proteinExistence type="predicted"/>
<sequence length="77" mass="8645">MLQSNISIDCGIMKSYMRHNVLYQIVKDSNTSVIIHNVTNCNANDQGGIVHGSEDVVFDISQGTFFKYFSDSKFFSS</sequence>
<reference evidence="1" key="1">
    <citation type="submission" date="2023-08" db="EMBL/GenBank/DDBJ databases">
        <authorList>
            <person name="Alioto T."/>
            <person name="Alioto T."/>
            <person name="Gomez Garrido J."/>
        </authorList>
    </citation>
    <scope>NUCLEOTIDE SEQUENCE</scope>
</reference>
<name>A0AA36AL05_OCTVU</name>
<dbReference type="Proteomes" id="UP001162480">
    <property type="component" value="Chromosome 2"/>
</dbReference>
<evidence type="ECO:0000313" key="2">
    <source>
        <dbReference type="Proteomes" id="UP001162480"/>
    </source>
</evidence>